<accession>A0A0A1MM31</accession>
<dbReference type="InterPro" id="IPR023164">
    <property type="entry name" value="YqgQ-like_sf"/>
</dbReference>
<evidence type="ECO:0000313" key="1">
    <source>
        <dbReference type="EMBL" id="CEI84143.1"/>
    </source>
</evidence>
<dbReference type="Gene3D" id="1.10.287.760">
    <property type="entry name" value="YqgQ-like"/>
    <property type="match status" value="1"/>
</dbReference>
<protein>
    <recommendedName>
        <fullName evidence="3">DUF910 domain-containing protein</fullName>
    </recommendedName>
</protein>
<dbReference type="Pfam" id="PF06014">
    <property type="entry name" value="YqgQ-like"/>
    <property type="match status" value="1"/>
</dbReference>
<evidence type="ECO:0008006" key="3">
    <source>
        <dbReference type="Google" id="ProtNLM"/>
    </source>
</evidence>
<sequence length="81" mass="9792">MPFWYNVFGDSMENIHDVRKLLLKFGTFIYTADRLGDLELMIMEINELYEWKLISVEQFQQALLLLKKEIREYKKGTENNE</sequence>
<reference evidence="1 2" key="1">
    <citation type="submission" date="2014-11" db="EMBL/GenBank/DDBJ databases">
        <authorList>
            <person name="Urmite Genomes Urmite Genomes"/>
        </authorList>
    </citation>
    <scope>NUCLEOTIDE SEQUENCE [LARGE SCALE GENOMIC DNA]</scope>
    <source>
        <strain evidence="1 2">Oc5</strain>
    </source>
</reference>
<organism evidence="1 2">
    <name type="scientific">Oceanobacillus oncorhynchi</name>
    <dbReference type="NCBI Taxonomy" id="545501"/>
    <lineage>
        <taxon>Bacteria</taxon>
        <taxon>Bacillati</taxon>
        <taxon>Bacillota</taxon>
        <taxon>Bacilli</taxon>
        <taxon>Bacillales</taxon>
        <taxon>Bacillaceae</taxon>
        <taxon>Oceanobacillus</taxon>
    </lineage>
</organism>
<evidence type="ECO:0000313" key="2">
    <source>
        <dbReference type="Proteomes" id="UP000040453"/>
    </source>
</evidence>
<dbReference type="Proteomes" id="UP000040453">
    <property type="component" value="Unassembled WGS sequence"/>
</dbReference>
<name>A0A0A1MM31_9BACI</name>
<dbReference type="STRING" id="545501.BN997_04079"/>
<keyword evidence="2" id="KW-1185">Reference proteome</keyword>
<dbReference type="EMBL" id="CDGG01000001">
    <property type="protein sequence ID" value="CEI84143.1"/>
    <property type="molecule type" value="Genomic_DNA"/>
</dbReference>
<proteinExistence type="predicted"/>
<dbReference type="InterPro" id="IPR009256">
    <property type="entry name" value="YqgQ-like"/>
</dbReference>
<dbReference type="AlphaFoldDB" id="A0A0A1MM31"/>
<dbReference type="SUPFAM" id="SSF158379">
    <property type="entry name" value="YqgQ-like"/>
    <property type="match status" value="1"/>
</dbReference>
<gene>
    <name evidence="1" type="ORF">BN997_04079</name>
</gene>